<evidence type="ECO:0000256" key="6">
    <source>
        <dbReference type="ARBA" id="ARBA00022741"/>
    </source>
</evidence>
<feature type="transmembrane region" description="Helical" evidence="10">
    <location>
        <begin position="116"/>
        <end position="135"/>
    </location>
</feature>
<feature type="transmembrane region" description="Helical" evidence="10">
    <location>
        <begin position="82"/>
        <end position="104"/>
    </location>
</feature>
<feature type="transmembrane region" description="Helical" evidence="10">
    <location>
        <begin position="303"/>
        <end position="323"/>
    </location>
</feature>
<evidence type="ECO:0000256" key="10">
    <source>
        <dbReference type="SAM" id="Phobius"/>
    </source>
</evidence>
<feature type="transmembrane region" description="Helical" evidence="10">
    <location>
        <begin position="329"/>
        <end position="350"/>
    </location>
</feature>
<dbReference type="Proteomes" id="UP000187209">
    <property type="component" value="Unassembled WGS sequence"/>
</dbReference>
<comment type="caution">
    <text evidence="13">The sequence shown here is derived from an EMBL/GenBank/DDBJ whole genome shotgun (WGS) entry which is preliminary data.</text>
</comment>
<dbReference type="Gene3D" id="1.20.1560.10">
    <property type="entry name" value="ABC transporter type 1, transmembrane domain"/>
    <property type="match status" value="2"/>
</dbReference>
<dbReference type="InterPro" id="IPR027417">
    <property type="entry name" value="P-loop_NTPase"/>
</dbReference>
<evidence type="ECO:0000256" key="7">
    <source>
        <dbReference type="ARBA" id="ARBA00022840"/>
    </source>
</evidence>
<dbReference type="SMART" id="SM00382">
    <property type="entry name" value="AAA"/>
    <property type="match status" value="2"/>
</dbReference>
<evidence type="ECO:0008006" key="15">
    <source>
        <dbReference type="Google" id="ProtNLM"/>
    </source>
</evidence>
<feature type="transmembrane region" description="Helical" evidence="10">
    <location>
        <begin position="829"/>
        <end position="851"/>
    </location>
</feature>
<feature type="transmembrane region" description="Helical" evidence="10">
    <location>
        <begin position="190"/>
        <end position="214"/>
    </location>
</feature>
<feature type="domain" description="ABC transporter" evidence="11">
    <location>
        <begin position="1001"/>
        <end position="1233"/>
    </location>
</feature>
<evidence type="ECO:0000313" key="14">
    <source>
        <dbReference type="Proteomes" id="UP000187209"/>
    </source>
</evidence>
<dbReference type="EMBL" id="MPUH01001111">
    <property type="protein sequence ID" value="OMJ70222.1"/>
    <property type="molecule type" value="Genomic_DNA"/>
</dbReference>
<feature type="transmembrane region" description="Helical" evidence="10">
    <location>
        <begin position="727"/>
        <end position="755"/>
    </location>
</feature>
<keyword evidence="6" id="KW-0547">Nucleotide-binding</keyword>
<dbReference type="PROSITE" id="PS50929">
    <property type="entry name" value="ABC_TM1F"/>
    <property type="match status" value="2"/>
</dbReference>
<keyword evidence="14" id="KW-1185">Reference proteome</keyword>
<proteinExistence type="inferred from homology"/>
<dbReference type="InterPro" id="IPR003439">
    <property type="entry name" value="ABC_transporter-like_ATP-bd"/>
</dbReference>
<dbReference type="AlphaFoldDB" id="A0A1R2B0D0"/>
<evidence type="ECO:0000259" key="11">
    <source>
        <dbReference type="PROSITE" id="PS50893"/>
    </source>
</evidence>
<evidence type="ECO:0000256" key="4">
    <source>
        <dbReference type="ARBA" id="ARBA00022692"/>
    </source>
</evidence>
<feature type="transmembrane region" description="Helical" evidence="10">
    <location>
        <begin position="909"/>
        <end position="935"/>
    </location>
</feature>
<dbReference type="PANTHER" id="PTHR24223">
    <property type="entry name" value="ATP-BINDING CASSETTE SUB-FAMILY C"/>
    <property type="match status" value="1"/>
</dbReference>
<keyword evidence="4 10" id="KW-0812">Transmembrane</keyword>
<evidence type="ECO:0000256" key="2">
    <source>
        <dbReference type="ARBA" id="ARBA00009726"/>
    </source>
</evidence>
<keyword evidence="7" id="KW-0067">ATP-binding</keyword>
<dbReference type="PROSITE" id="PS50893">
    <property type="entry name" value="ABC_TRANSPORTER_2"/>
    <property type="match status" value="2"/>
</dbReference>
<keyword evidence="3" id="KW-0813">Transport</keyword>
<dbReference type="InterPro" id="IPR050173">
    <property type="entry name" value="ABC_transporter_C-like"/>
</dbReference>
<dbReference type="FunFam" id="3.40.50.300:FF:000973">
    <property type="entry name" value="Multidrug resistance-associated protein 4"/>
    <property type="match status" value="1"/>
</dbReference>
<feature type="transmembrane region" description="Helical" evidence="10">
    <location>
        <begin position="803"/>
        <end position="823"/>
    </location>
</feature>
<dbReference type="Gene3D" id="3.40.50.300">
    <property type="entry name" value="P-loop containing nucleotide triphosphate hydrolases"/>
    <property type="match status" value="2"/>
</dbReference>
<evidence type="ECO:0000259" key="12">
    <source>
        <dbReference type="PROSITE" id="PS50929"/>
    </source>
</evidence>
<dbReference type="GO" id="GO:0005524">
    <property type="term" value="F:ATP binding"/>
    <property type="evidence" value="ECO:0007669"/>
    <property type="project" value="UniProtKB-KW"/>
</dbReference>
<organism evidence="13 14">
    <name type="scientific">Stentor coeruleus</name>
    <dbReference type="NCBI Taxonomy" id="5963"/>
    <lineage>
        <taxon>Eukaryota</taxon>
        <taxon>Sar</taxon>
        <taxon>Alveolata</taxon>
        <taxon>Ciliophora</taxon>
        <taxon>Postciliodesmatophora</taxon>
        <taxon>Heterotrichea</taxon>
        <taxon>Heterotrichida</taxon>
        <taxon>Stentoridae</taxon>
        <taxon>Stentor</taxon>
    </lineage>
</organism>
<accession>A0A1R2B0D0</accession>
<dbReference type="InterPro" id="IPR036640">
    <property type="entry name" value="ABC1_TM_sf"/>
</dbReference>
<evidence type="ECO:0000256" key="1">
    <source>
        <dbReference type="ARBA" id="ARBA00004141"/>
    </source>
</evidence>
<feature type="domain" description="ABC transmembrane type-1" evidence="12">
    <location>
        <begin position="688"/>
        <end position="972"/>
    </location>
</feature>
<reference evidence="13 14" key="1">
    <citation type="submission" date="2016-11" db="EMBL/GenBank/DDBJ databases">
        <title>The macronuclear genome of Stentor coeruleus: a giant cell with tiny introns.</title>
        <authorList>
            <person name="Slabodnick M."/>
            <person name="Ruby J.G."/>
            <person name="Reiff S.B."/>
            <person name="Swart E.C."/>
            <person name="Gosai S."/>
            <person name="Prabakaran S."/>
            <person name="Witkowska E."/>
            <person name="Larue G.E."/>
            <person name="Fisher S."/>
            <person name="Freeman R.M."/>
            <person name="Gunawardena J."/>
            <person name="Chu W."/>
            <person name="Stover N.A."/>
            <person name="Gregory B.D."/>
            <person name="Nowacki M."/>
            <person name="Derisi J."/>
            <person name="Roy S.W."/>
            <person name="Marshall W.F."/>
            <person name="Sood P."/>
        </authorList>
    </citation>
    <scope>NUCLEOTIDE SEQUENCE [LARGE SCALE GENOMIC DNA]</scope>
    <source>
        <strain evidence="13">WM001</strain>
    </source>
</reference>
<gene>
    <name evidence="13" type="ORF">SteCoe_31852</name>
</gene>
<evidence type="ECO:0000256" key="3">
    <source>
        <dbReference type="ARBA" id="ARBA00022448"/>
    </source>
</evidence>
<dbReference type="Pfam" id="PF00005">
    <property type="entry name" value="ABC_tran"/>
    <property type="match status" value="2"/>
</dbReference>
<evidence type="ECO:0000256" key="5">
    <source>
        <dbReference type="ARBA" id="ARBA00022737"/>
    </source>
</evidence>
<keyword evidence="5" id="KW-0677">Repeat</keyword>
<comment type="subcellular location">
    <subcellularLocation>
        <location evidence="1">Membrane</location>
        <topology evidence="1">Multi-pass membrane protein</topology>
    </subcellularLocation>
</comment>
<feature type="transmembrane region" description="Helical" evidence="10">
    <location>
        <begin position="220"/>
        <end position="239"/>
    </location>
</feature>
<dbReference type="GO" id="GO:0016020">
    <property type="term" value="C:membrane"/>
    <property type="evidence" value="ECO:0007669"/>
    <property type="project" value="UniProtKB-SubCell"/>
</dbReference>
<dbReference type="SUPFAM" id="SSF52540">
    <property type="entry name" value="P-loop containing nucleoside triphosphate hydrolases"/>
    <property type="match status" value="2"/>
</dbReference>
<feature type="transmembrane region" description="Helical" evidence="10">
    <location>
        <begin position="676"/>
        <end position="707"/>
    </location>
</feature>
<dbReference type="GO" id="GO:0016887">
    <property type="term" value="F:ATP hydrolysis activity"/>
    <property type="evidence" value="ECO:0007669"/>
    <property type="project" value="InterPro"/>
</dbReference>
<feature type="domain" description="ABC transmembrane type-1" evidence="12">
    <location>
        <begin position="89"/>
        <end position="327"/>
    </location>
</feature>
<dbReference type="InterPro" id="IPR011527">
    <property type="entry name" value="ABC1_TM_dom"/>
</dbReference>
<dbReference type="FunFam" id="3.40.50.300:FF:000163">
    <property type="entry name" value="Multidrug resistance-associated protein member 4"/>
    <property type="match status" value="1"/>
</dbReference>
<comment type="similarity">
    <text evidence="2">Belongs to the ABC transporter superfamily. ABCC family. Conjugate transporter (TC 3.A.1.208) subfamily.</text>
</comment>
<dbReference type="SUPFAM" id="SSF90123">
    <property type="entry name" value="ABC transporter transmembrane region"/>
    <property type="match status" value="2"/>
</dbReference>
<keyword evidence="8 10" id="KW-1133">Transmembrane helix</keyword>
<evidence type="ECO:0000313" key="13">
    <source>
        <dbReference type="EMBL" id="OMJ70222.1"/>
    </source>
</evidence>
<evidence type="ECO:0000256" key="9">
    <source>
        <dbReference type="ARBA" id="ARBA00023136"/>
    </source>
</evidence>
<feature type="domain" description="ABC transporter" evidence="11">
    <location>
        <begin position="391"/>
        <end position="628"/>
    </location>
</feature>
<protein>
    <recommendedName>
        <fullName evidence="15">ABC transporter domain-containing protein</fullName>
    </recommendedName>
</protein>
<dbReference type="Pfam" id="PF00664">
    <property type="entry name" value="ABC_membrane"/>
    <property type="match status" value="1"/>
</dbReference>
<dbReference type="OrthoDB" id="6500128at2759"/>
<dbReference type="PANTHER" id="PTHR24223:SF456">
    <property type="entry name" value="MULTIDRUG RESISTANCE-ASSOCIATED PROTEIN LETHAL(2)03659"/>
    <property type="match status" value="1"/>
</dbReference>
<dbReference type="InterPro" id="IPR003593">
    <property type="entry name" value="AAA+_ATPase"/>
</dbReference>
<keyword evidence="9 10" id="KW-0472">Membrane</keyword>
<dbReference type="GO" id="GO:0140359">
    <property type="term" value="F:ABC-type transporter activity"/>
    <property type="evidence" value="ECO:0007669"/>
    <property type="project" value="InterPro"/>
</dbReference>
<sequence length="1241" mass="140058">MDSHTHPKDRASLLSKALCFWLIKFIVLTKKLDKSEDPLLDIPQTFGLDLSCHLLEENWSKEVKQPKPNFYNALIRTYGKEFILDLLPLTISIFCNFGIALLIGELIFCIYHSTPIWQGLIISISITLLSILSAIETEKSYIVYKELAVKIRSNSITLILKKLLNKSYISINSELTTAHISNIIGSDMHIFFRIAVLPYLLLLPVFISTATLLLWYKLGLAGVLAQILMIFNAPVLLWISKSLNKYKSRIFTLSDKRMKTLINYLEGIQVAKFLNWCSAINIKISIHRKAELIQHFQKSILKVVSFTIVSTFQGLIILFAYWCATKFGIVLRLETVFCAISILMSSHFYLSAGVTESVSVRSYLLSTCVGITNILLSEDYVGPRVNNLGSIQLMGITSSWHNLKKSHKSIKTNTLTDSSPDFLNDINLFIRPGKLYAIIGQMSSGKSMLLHTILGECNITQGEIVVGGSIAYASQEPWIVSGTVRENIIMGSPYIKEKYNQVIQCCDLQKDLNGMTNNDDTDTGIKGNSLSGGQRLRISLARAVYANKDIYLIDDPFSALDVKLCRNILDHCIKEHLSEKTRLVVINDLGLLPDFENVIIMNNGQIEYIGTYSELSNDENWNVHVQPLLRKSKPKRHVRRMTIAPDKQKDRAFISEISEKKDKFESTKKGTIQIKLLYRFLIFGFKSVFGLGFFILGSFVVQFFSLAMQYWVSYWSLQDEEEQKNSYYPIVLLIIVCLAIVLTLIRNLILFAVLFSSSNRLHYNTIKSISEASIEFFQVNSSGSILNVLSSDFNQIDEYMIPFFANVVVLGLIVLGYIIAIVIMVPANLIFIVIIFITAILLGNSLIGLIVKANRKYLSSNSPLVTLTEEYIAGIISLRCYNLQSYFISLLEENLNDSSAKYLNLTYLLHFYVCCIGIFGGISLGLNCFFIIIFLSRNNADFASLSLTFSLSITSFLSWGIKELIQVFSIMACVQRIESIIQAQHEESPINDNFSINEGNVQFNEVSLIYPGSYEFALSNISFSIPSGTKLAIVGRSGSGKSSIINVLLRLNKLQSGIITIDDQNIFEVSIESLRDKISIIPQSPFIFAGSVRDNLDPYHRICEAELIRVLKIVGLDRAFTDEPLKYELGSNSSTLSIGEKQLFCLARVLLKNNKILVLDEATAFVNQKEQEKMNNAIITHFRRATIISVVHKMDFISEYDLLMLVDNGFLIEIMKPNEFLTRPPTCIQKVRRRTIVTDIN</sequence>
<dbReference type="CDD" id="cd03250">
    <property type="entry name" value="ABCC_MRP_domain1"/>
    <property type="match status" value="1"/>
</dbReference>
<name>A0A1R2B0D0_9CILI</name>
<evidence type="ECO:0000256" key="8">
    <source>
        <dbReference type="ARBA" id="ARBA00022989"/>
    </source>
</evidence>